<evidence type="ECO:0000313" key="3">
    <source>
        <dbReference type="Proteomes" id="UP000229641"/>
    </source>
</evidence>
<comment type="caution">
    <text evidence="2">The sequence shown here is derived from an EMBL/GenBank/DDBJ whole genome shotgun (WGS) entry which is preliminary data.</text>
</comment>
<reference evidence="2 3" key="1">
    <citation type="submission" date="2017-09" db="EMBL/GenBank/DDBJ databases">
        <title>Depth-based differentiation of microbial function through sediment-hosted aquifers and enrichment of novel symbionts in the deep terrestrial subsurface.</title>
        <authorList>
            <person name="Probst A.J."/>
            <person name="Ladd B."/>
            <person name="Jarett J.K."/>
            <person name="Geller-Mcgrath D.E."/>
            <person name="Sieber C.M."/>
            <person name="Emerson J.B."/>
            <person name="Anantharaman K."/>
            <person name="Thomas B.C."/>
            <person name="Malmstrom R."/>
            <person name="Stieglmeier M."/>
            <person name="Klingl A."/>
            <person name="Woyke T."/>
            <person name="Ryan C.M."/>
            <person name="Banfield J.F."/>
        </authorList>
    </citation>
    <scope>NUCLEOTIDE SEQUENCE [LARGE SCALE GENOMIC DNA]</scope>
    <source>
        <strain evidence="2">CG11_big_fil_rev_8_21_14_0_20_42_13</strain>
    </source>
</reference>
<accession>A0A2H0LVP2</accession>
<dbReference type="Pfam" id="PF13524">
    <property type="entry name" value="Glyco_trans_1_2"/>
    <property type="match status" value="1"/>
</dbReference>
<name>A0A2H0LVP2_9BACT</name>
<protein>
    <recommendedName>
        <fullName evidence="1">Spore protein YkvP/CgeB glycosyl transferase-like domain-containing protein</fullName>
    </recommendedName>
</protein>
<dbReference type="Gene3D" id="3.40.50.2000">
    <property type="entry name" value="Glycogen Phosphorylase B"/>
    <property type="match status" value="1"/>
</dbReference>
<gene>
    <name evidence="2" type="ORF">COV72_08205</name>
</gene>
<dbReference type="Proteomes" id="UP000229641">
    <property type="component" value="Unassembled WGS sequence"/>
</dbReference>
<evidence type="ECO:0000313" key="2">
    <source>
        <dbReference type="EMBL" id="PIQ88462.1"/>
    </source>
</evidence>
<sequence length="288" mass="34104">MRIALIYNKENEATTACYVERAMKKLGMDYTHFWTQDSSRIPQGFDLYFRIDHGDYKYDIPDSLRPAVFYAIDTHLEKPYKKIKKQAGHYDIIFCVHRDGARRLRKEIKADTQWIPVACDPEIHKKLDLPKAYDIGFVGRGGKKSTRERRLRILKEKYPNSFISTLDFKKMSEVYSASRIGFNSSLKNDINMRVFEIMASGCFLLTDCVKDNGFEDLFEVGKHLVIYRDDKELLQLADYYLKNEEEREKIAKQGYEWVKQNHTYFHRAQKMFNYIAFKFGGEFNKLRI</sequence>
<proteinExistence type="predicted"/>
<dbReference type="SUPFAM" id="SSF53756">
    <property type="entry name" value="UDP-Glycosyltransferase/glycogen phosphorylase"/>
    <property type="match status" value="1"/>
</dbReference>
<dbReference type="AlphaFoldDB" id="A0A2H0LVP2"/>
<feature type="domain" description="Spore protein YkvP/CgeB glycosyl transferase-like" evidence="1">
    <location>
        <begin position="148"/>
        <end position="272"/>
    </location>
</feature>
<evidence type="ECO:0000259" key="1">
    <source>
        <dbReference type="Pfam" id="PF13524"/>
    </source>
</evidence>
<organism evidence="2 3">
    <name type="scientific">Candidatus Ghiorseimicrobium undicola</name>
    <dbReference type="NCBI Taxonomy" id="1974746"/>
    <lineage>
        <taxon>Bacteria</taxon>
        <taxon>Pseudomonadati</taxon>
        <taxon>Candidatus Omnitrophota</taxon>
        <taxon>Candidatus Ghiorseimicrobium</taxon>
    </lineage>
</organism>
<dbReference type="EMBL" id="PCWA01000105">
    <property type="protein sequence ID" value="PIQ88462.1"/>
    <property type="molecule type" value="Genomic_DNA"/>
</dbReference>
<dbReference type="InterPro" id="IPR055259">
    <property type="entry name" value="YkvP/CgeB_Glyco_trans-like"/>
</dbReference>